<gene>
    <name evidence="1" type="ORF">BW900_24350</name>
</gene>
<evidence type="ECO:0000313" key="2">
    <source>
        <dbReference type="Proteomes" id="UP000190696"/>
    </source>
</evidence>
<dbReference type="Proteomes" id="UP000190696">
    <property type="component" value="Unassembled WGS sequence"/>
</dbReference>
<organism evidence="1 2">
    <name type="scientific">Bacillus mycoides</name>
    <dbReference type="NCBI Taxonomy" id="1405"/>
    <lineage>
        <taxon>Bacteria</taxon>
        <taxon>Bacillati</taxon>
        <taxon>Bacillota</taxon>
        <taxon>Bacilli</taxon>
        <taxon>Bacillales</taxon>
        <taxon>Bacillaceae</taxon>
        <taxon>Bacillus</taxon>
        <taxon>Bacillus cereus group</taxon>
    </lineage>
</organism>
<protein>
    <submittedName>
        <fullName evidence="1">Uncharacterized protein</fullName>
    </submittedName>
</protein>
<dbReference type="RefSeq" id="WP_078176931.1">
    <property type="nucleotide sequence ID" value="NZ_MUAI01000030.1"/>
</dbReference>
<evidence type="ECO:0000313" key="1">
    <source>
        <dbReference type="EMBL" id="OOR04012.1"/>
    </source>
</evidence>
<proteinExistence type="predicted"/>
<sequence length="72" mass="8144">MEDYKCRACGEIAAEGFALGRLCYYCIEEVVIYMKKQIEDKENSCTHGDNQTIEIKGTDESITVCHECGEEV</sequence>
<dbReference type="EMBL" id="MUAI01000030">
    <property type="protein sequence ID" value="OOR04012.1"/>
    <property type="molecule type" value="Genomic_DNA"/>
</dbReference>
<dbReference type="AlphaFoldDB" id="A0A1S9T2A2"/>
<accession>A0A1S9T2A2</accession>
<comment type="caution">
    <text evidence="1">The sequence shown here is derived from an EMBL/GenBank/DDBJ whole genome shotgun (WGS) entry which is preliminary data.</text>
</comment>
<reference evidence="1 2" key="1">
    <citation type="submission" date="2017-01" db="EMBL/GenBank/DDBJ databases">
        <title>Bacillus cereus isolates.</title>
        <authorList>
            <person name="Beno S.M."/>
        </authorList>
    </citation>
    <scope>NUCLEOTIDE SEQUENCE [LARGE SCALE GENOMIC DNA]</scope>
    <source>
        <strain evidence="1 2">FSL W7-1108</strain>
    </source>
</reference>
<name>A0A1S9T2A2_BACMY</name>